<evidence type="ECO:0000313" key="5">
    <source>
        <dbReference type="EMBL" id="OQR94321.1"/>
    </source>
</evidence>
<dbReference type="Proteomes" id="UP000243579">
    <property type="component" value="Unassembled WGS sequence"/>
</dbReference>
<dbReference type="InterPro" id="IPR018973">
    <property type="entry name" value="MZB"/>
</dbReference>
<dbReference type="EMBL" id="JNBR01000366">
    <property type="protein sequence ID" value="OQR94321.1"/>
    <property type="molecule type" value="Genomic_DNA"/>
</dbReference>
<evidence type="ECO:0000259" key="4">
    <source>
        <dbReference type="PROSITE" id="PS51194"/>
    </source>
</evidence>
<reference evidence="5 6" key="1">
    <citation type="journal article" date="2014" name="Genome Biol. Evol.">
        <title>The secreted proteins of Achlya hypogyna and Thraustotheca clavata identify the ancestral oomycete secretome and reveal gene acquisitions by horizontal gene transfer.</title>
        <authorList>
            <person name="Misner I."/>
            <person name="Blouin N."/>
            <person name="Leonard G."/>
            <person name="Richards T.A."/>
            <person name="Lane C.E."/>
        </authorList>
    </citation>
    <scope>NUCLEOTIDE SEQUENCE [LARGE SCALE GENOMIC DNA]</scope>
    <source>
        <strain evidence="5 6">ATCC 48635</strain>
    </source>
</reference>
<dbReference type="STRING" id="1202772.A0A1V9Z8P8"/>
<dbReference type="Pfam" id="PF09369">
    <property type="entry name" value="MZB"/>
    <property type="match status" value="1"/>
</dbReference>
<keyword evidence="5" id="KW-0378">Hydrolase</keyword>
<keyword evidence="1" id="KW-0547">Nucleotide-binding</keyword>
<dbReference type="PANTHER" id="PTHR47957:SF3">
    <property type="entry name" value="ATP-DEPENDENT HELICASE HRQ1"/>
    <property type="match status" value="1"/>
</dbReference>
<dbReference type="InterPro" id="IPR011545">
    <property type="entry name" value="DEAD/DEAH_box_helicase_dom"/>
</dbReference>
<dbReference type="GO" id="GO:0006289">
    <property type="term" value="P:nucleotide-excision repair"/>
    <property type="evidence" value="ECO:0007669"/>
    <property type="project" value="TreeGrafter"/>
</dbReference>
<evidence type="ECO:0000313" key="6">
    <source>
        <dbReference type="Proteomes" id="UP000243579"/>
    </source>
</evidence>
<dbReference type="PROSITE" id="PS51194">
    <property type="entry name" value="HELICASE_CTER"/>
    <property type="match status" value="1"/>
</dbReference>
<dbReference type="GO" id="GO:0005524">
    <property type="term" value="F:ATP binding"/>
    <property type="evidence" value="ECO:0007669"/>
    <property type="project" value="UniProtKB-KW"/>
</dbReference>
<dbReference type="SMART" id="SM00490">
    <property type="entry name" value="HELICc"/>
    <property type="match status" value="1"/>
</dbReference>
<dbReference type="CDD" id="cd17923">
    <property type="entry name" value="DEXHc_Hrq1-like"/>
    <property type="match status" value="1"/>
</dbReference>
<sequence length="944" mass="102709">MSKRKVAPELDPVAALWLQRFTVLDSSYCFLAQRKALTSLKNVLSLAGHLAPATPLLEGHVRQLATIGVVHVVSRPSEKVILQDDFDPTELPDKIDMVEFPAVPHASKRGSSKRLELFRAALAAYDVTVNAVPEYAPPARVRPLATWTRDTATADTVDKWIAALVASPFYTGQLVHVERVPAKPAIYGATQLADLALAPGLVESLHIDKLFAHQSTGIAALLRGDHVAISTSTSSGKSMVYNIPVAHALLSDPHSRHLYLFPTKALAQDQLQSLASFLGRCGLPQSVCATYDGDTAHPQRSALRQAARVFLTNPDMLHVTILPQHKAWEPVLAHLRYIVIDESHMYRGVFGAHVAWVLRRLRRLCFMYGSDPQVVCCSASIHNPAEHFRYLVPEAALPGQPARPLTLVRHTDDGAPAGARAFAVWNPLAHDADAPDASNSAIFQASQLLARLVALDVHTIAFCRGRKLTELVLDYTHTLLRKAKLPALVPKVKAYRGGYTADDRRGIETSLFAGDLLGVVATNALELGIDIGSLESTLHVGFPSSVSSLWQQAGRAGRGGKDALAVIVGFNSPLDQYYLASKKRCVALFSRDFEAAVLDAENPHVMAAHLQCASLELRLFSAKSGTNAVDRAIFPAAAEVVVQELRTSGRLSFADGFGYQVPALLAAEVKTATQNIRTIGADEYKVVEGETVLDSVPATRVFFQLYPRAVYLFQGREYVVTKVDTEAKLAFVARSARRLKYYTAAQDFTDVNVSLPFPVSAPPYHPSVHLGRVSATTHVVGCHLIEKRTQKVTGHVEFSLPPMDATGHGVWVDVPESVLAQLPRESHRHAVHGVNHLVLAVVPHFVLLDPHDLRTEHANFRETRARPTRLVLYESHDGGVGIVARLARLLPQILTTAKEILDACACANGCPSCIQSPECSEYNGALDKAGSKAMLDCLHTLLST</sequence>
<dbReference type="Pfam" id="PF00270">
    <property type="entry name" value="DEAD"/>
    <property type="match status" value="1"/>
</dbReference>
<dbReference type="PROSITE" id="PS51192">
    <property type="entry name" value="HELICASE_ATP_BIND_1"/>
    <property type="match status" value="1"/>
</dbReference>
<keyword evidence="5" id="KW-0347">Helicase</keyword>
<dbReference type="Gene3D" id="3.40.50.300">
    <property type="entry name" value="P-loop containing nucleotide triphosphate hydrolases"/>
    <property type="match status" value="2"/>
</dbReference>
<evidence type="ECO:0000256" key="1">
    <source>
        <dbReference type="ARBA" id="ARBA00022741"/>
    </source>
</evidence>
<dbReference type="GO" id="GO:0036297">
    <property type="term" value="P:interstrand cross-link repair"/>
    <property type="evidence" value="ECO:0007669"/>
    <property type="project" value="TreeGrafter"/>
</dbReference>
<dbReference type="InterPro" id="IPR001650">
    <property type="entry name" value="Helicase_C-like"/>
</dbReference>
<feature type="domain" description="Helicase ATP-binding" evidence="3">
    <location>
        <begin position="218"/>
        <end position="399"/>
    </location>
</feature>
<keyword evidence="6" id="KW-1185">Reference proteome</keyword>
<dbReference type="InterPro" id="IPR014001">
    <property type="entry name" value="Helicase_ATP-bd"/>
</dbReference>
<proteinExistence type="predicted"/>
<accession>A0A1V9Z8P8</accession>
<dbReference type="PANTHER" id="PTHR47957">
    <property type="entry name" value="ATP-DEPENDENT HELICASE HRQ1"/>
    <property type="match status" value="1"/>
</dbReference>
<dbReference type="OrthoDB" id="18781at2759"/>
<dbReference type="GO" id="GO:0005634">
    <property type="term" value="C:nucleus"/>
    <property type="evidence" value="ECO:0007669"/>
    <property type="project" value="TreeGrafter"/>
</dbReference>
<name>A0A1V9Z8P8_ACHHY</name>
<evidence type="ECO:0000259" key="3">
    <source>
        <dbReference type="PROSITE" id="PS51192"/>
    </source>
</evidence>
<dbReference type="SUPFAM" id="SSF52540">
    <property type="entry name" value="P-loop containing nucleoside triphosphate hydrolases"/>
    <property type="match status" value="1"/>
</dbReference>
<dbReference type="CDD" id="cd18797">
    <property type="entry name" value="SF2_C_Hrq"/>
    <property type="match status" value="1"/>
</dbReference>
<dbReference type="Pfam" id="PF00271">
    <property type="entry name" value="Helicase_C"/>
    <property type="match status" value="1"/>
</dbReference>
<keyword evidence="2" id="KW-0067">ATP-binding</keyword>
<evidence type="ECO:0000256" key="2">
    <source>
        <dbReference type="ARBA" id="ARBA00022840"/>
    </source>
</evidence>
<organism evidence="5 6">
    <name type="scientific">Achlya hypogyna</name>
    <name type="common">Oomycete</name>
    <name type="synonym">Protoachlya hypogyna</name>
    <dbReference type="NCBI Taxonomy" id="1202772"/>
    <lineage>
        <taxon>Eukaryota</taxon>
        <taxon>Sar</taxon>
        <taxon>Stramenopiles</taxon>
        <taxon>Oomycota</taxon>
        <taxon>Saprolegniomycetes</taxon>
        <taxon>Saprolegniales</taxon>
        <taxon>Achlyaceae</taxon>
        <taxon>Achlya</taxon>
    </lineage>
</organism>
<dbReference type="GO" id="GO:0043138">
    <property type="term" value="F:3'-5' DNA helicase activity"/>
    <property type="evidence" value="ECO:0007669"/>
    <property type="project" value="TreeGrafter"/>
</dbReference>
<dbReference type="InterPro" id="IPR027417">
    <property type="entry name" value="P-loop_NTPase"/>
</dbReference>
<gene>
    <name evidence="5" type="ORF">ACHHYP_01424</name>
</gene>
<dbReference type="SMART" id="SM00487">
    <property type="entry name" value="DEXDc"/>
    <property type="match status" value="1"/>
</dbReference>
<dbReference type="AlphaFoldDB" id="A0A1V9Z8P8"/>
<comment type="caution">
    <text evidence="5">The sequence shown here is derived from an EMBL/GenBank/DDBJ whole genome shotgun (WGS) entry which is preliminary data.</text>
</comment>
<feature type="domain" description="Helicase C-terminal" evidence="4">
    <location>
        <begin position="447"/>
        <end position="604"/>
    </location>
</feature>
<protein>
    <submittedName>
        <fullName evidence="5">DEAD/DEAH box RNA helicase</fullName>
    </submittedName>
</protein>
<dbReference type="GO" id="GO:0003676">
    <property type="term" value="F:nucleic acid binding"/>
    <property type="evidence" value="ECO:0007669"/>
    <property type="project" value="InterPro"/>
</dbReference>